<gene>
    <name evidence="2" type="ORF">ASIM_LOCUS16949</name>
</gene>
<dbReference type="Proteomes" id="UP000267096">
    <property type="component" value="Unassembled WGS sequence"/>
</dbReference>
<accession>A0A0M3K999</accession>
<keyword evidence="3" id="KW-1185">Reference proteome</keyword>
<evidence type="ECO:0000313" key="2">
    <source>
        <dbReference type="EMBL" id="VDK59118.1"/>
    </source>
</evidence>
<feature type="signal peptide" evidence="1">
    <location>
        <begin position="1"/>
        <end position="25"/>
    </location>
</feature>
<proteinExistence type="predicted"/>
<name>A0A0M3K999_ANISI</name>
<evidence type="ECO:0000313" key="3">
    <source>
        <dbReference type="Proteomes" id="UP000267096"/>
    </source>
</evidence>
<evidence type="ECO:0000313" key="4">
    <source>
        <dbReference type="WBParaSite" id="ASIM_0001754101-mRNA-1"/>
    </source>
</evidence>
<sequence>MASTRVVAIVLVLLQIISLFCMVNAIGNERTANDLIGRFKRQYYPYGGSYNYGGGVDNNYGGTDIGSINVDNTDITV</sequence>
<protein>
    <submittedName>
        <fullName evidence="2 4">Uncharacterized protein</fullName>
    </submittedName>
</protein>
<reference evidence="2 3" key="2">
    <citation type="submission" date="2018-11" db="EMBL/GenBank/DDBJ databases">
        <authorList>
            <consortium name="Pathogen Informatics"/>
        </authorList>
    </citation>
    <scope>NUCLEOTIDE SEQUENCE [LARGE SCALE GENOMIC DNA]</scope>
</reference>
<dbReference type="AlphaFoldDB" id="A0A0M3K999"/>
<keyword evidence="1" id="KW-0732">Signal</keyword>
<feature type="chain" id="PRO_5043121328" evidence="1">
    <location>
        <begin position="26"/>
        <end position="77"/>
    </location>
</feature>
<dbReference type="WBParaSite" id="ASIM_0001754101-mRNA-1">
    <property type="protein sequence ID" value="ASIM_0001754101-mRNA-1"/>
    <property type="gene ID" value="ASIM_0001754101"/>
</dbReference>
<evidence type="ECO:0000256" key="1">
    <source>
        <dbReference type="SAM" id="SignalP"/>
    </source>
</evidence>
<reference evidence="4" key="1">
    <citation type="submission" date="2017-02" db="UniProtKB">
        <authorList>
            <consortium name="WormBaseParasite"/>
        </authorList>
    </citation>
    <scope>IDENTIFICATION</scope>
</reference>
<organism evidence="4">
    <name type="scientific">Anisakis simplex</name>
    <name type="common">Herring worm</name>
    <dbReference type="NCBI Taxonomy" id="6269"/>
    <lineage>
        <taxon>Eukaryota</taxon>
        <taxon>Metazoa</taxon>
        <taxon>Ecdysozoa</taxon>
        <taxon>Nematoda</taxon>
        <taxon>Chromadorea</taxon>
        <taxon>Rhabditida</taxon>
        <taxon>Spirurina</taxon>
        <taxon>Ascaridomorpha</taxon>
        <taxon>Ascaridoidea</taxon>
        <taxon>Anisakidae</taxon>
        <taxon>Anisakis</taxon>
        <taxon>Anisakis simplex complex</taxon>
    </lineage>
</organism>
<dbReference type="EMBL" id="UYRR01033584">
    <property type="protein sequence ID" value="VDK59118.1"/>
    <property type="molecule type" value="Genomic_DNA"/>
</dbReference>